<feature type="transmembrane region" description="Helical" evidence="6">
    <location>
        <begin position="193"/>
        <end position="211"/>
    </location>
</feature>
<comment type="subcellular location">
    <subcellularLocation>
        <location evidence="1">Membrane</location>
        <topology evidence="1">Multi-pass membrane protein</topology>
    </subcellularLocation>
</comment>
<dbReference type="PANTHER" id="PTHR19241">
    <property type="entry name" value="ATP-BINDING CASSETTE TRANSPORTER"/>
    <property type="match status" value="1"/>
</dbReference>
<protein>
    <submittedName>
        <fullName evidence="8">(wild Malaysian banana) hypothetical protein</fullName>
    </submittedName>
</protein>
<reference evidence="8" key="1">
    <citation type="submission" date="2021-03" db="EMBL/GenBank/DDBJ databases">
        <authorList>
            <consortium name="Genoscope - CEA"/>
            <person name="William W."/>
        </authorList>
    </citation>
    <scope>NUCLEOTIDE SEQUENCE</scope>
    <source>
        <strain evidence="8">Doubled-haploid Pahang</strain>
    </source>
</reference>
<feature type="transmembrane region" description="Helical" evidence="6">
    <location>
        <begin position="113"/>
        <end position="136"/>
    </location>
</feature>
<dbReference type="InParanoid" id="A0A804JSP7"/>
<accession>A0A804JSP7</accession>
<keyword evidence="4 6" id="KW-1133">Transmembrane helix</keyword>
<feature type="transmembrane region" description="Helical" evidence="6">
    <location>
        <begin position="156"/>
        <end position="181"/>
    </location>
</feature>
<evidence type="ECO:0000256" key="3">
    <source>
        <dbReference type="ARBA" id="ARBA00022692"/>
    </source>
</evidence>
<evidence type="ECO:0000259" key="7">
    <source>
        <dbReference type="Pfam" id="PF01061"/>
    </source>
</evidence>
<dbReference type="OMA" id="CIKPEEN"/>
<keyword evidence="5 6" id="KW-0472">Membrane</keyword>
<keyword evidence="10" id="KW-1185">Reference proteome</keyword>
<dbReference type="GO" id="GO:0140359">
    <property type="term" value="F:ABC-type transporter activity"/>
    <property type="evidence" value="ECO:0007669"/>
    <property type="project" value="InterPro"/>
</dbReference>
<evidence type="ECO:0000256" key="6">
    <source>
        <dbReference type="SAM" id="Phobius"/>
    </source>
</evidence>
<dbReference type="EnsemblPlants" id="Ma07_t06040.1">
    <property type="protein sequence ID" value="Ma07_p06040.1"/>
    <property type="gene ID" value="Ma07_g06040"/>
</dbReference>
<dbReference type="InterPro" id="IPR013525">
    <property type="entry name" value="ABC2_TM"/>
</dbReference>
<gene>
    <name evidence="8" type="ORF">GSMUA_48790.1</name>
</gene>
<feature type="transmembrane region" description="Helical" evidence="6">
    <location>
        <begin position="305"/>
        <end position="325"/>
    </location>
</feature>
<keyword evidence="2" id="KW-0813">Transport</keyword>
<dbReference type="Proteomes" id="UP000012960">
    <property type="component" value="Unplaced"/>
</dbReference>
<evidence type="ECO:0000256" key="4">
    <source>
        <dbReference type="ARBA" id="ARBA00022989"/>
    </source>
</evidence>
<sequence length="335" mass="39136">MLDITSLTMEYDKSIDYAEIFRSSSLYRENMELVSELSKIRPNSEDLHFASEYWQNFGSQCSACLWKLHKSYWKNPEFNVVRFVTTVGTSNLFAIVFCKIGSNITSEQDIFNIFRVMYASALFQGFVNAILMQPLVWMERTVLYREGSAGMYTSMAYTIAQVAVETPFVILQVLLFSFIFYPMIGFQLSIVKFLWFLLFMLLNLSYFTMYGMMTVTLTPTPEIASSVSFLIYLLWSFFSGFFISRKMIPVWWRWLYWVNPAAWTLYGLMFSQLGDLDKPIHVPGNLDQPINVFVQDLFGFQDNDFTIIMALHFGVIMLFLSFFGFSIEKLNFQIR</sequence>
<evidence type="ECO:0000256" key="1">
    <source>
        <dbReference type="ARBA" id="ARBA00004141"/>
    </source>
</evidence>
<organism evidence="9 10">
    <name type="scientific">Musa acuminata subsp. malaccensis</name>
    <name type="common">Wild banana</name>
    <name type="synonym">Musa malaccensis</name>
    <dbReference type="NCBI Taxonomy" id="214687"/>
    <lineage>
        <taxon>Eukaryota</taxon>
        <taxon>Viridiplantae</taxon>
        <taxon>Streptophyta</taxon>
        <taxon>Embryophyta</taxon>
        <taxon>Tracheophyta</taxon>
        <taxon>Spermatophyta</taxon>
        <taxon>Magnoliopsida</taxon>
        <taxon>Liliopsida</taxon>
        <taxon>Zingiberales</taxon>
        <taxon>Musaceae</taxon>
        <taxon>Musa</taxon>
    </lineage>
</organism>
<evidence type="ECO:0000256" key="2">
    <source>
        <dbReference type="ARBA" id="ARBA00022448"/>
    </source>
</evidence>
<evidence type="ECO:0000256" key="5">
    <source>
        <dbReference type="ARBA" id="ARBA00023136"/>
    </source>
</evidence>
<dbReference type="AlphaFoldDB" id="A0A804JSP7"/>
<dbReference type="EMBL" id="HG996473">
    <property type="protein sequence ID" value="CAG1855759.1"/>
    <property type="molecule type" value="Genomic_DNA"/>
</dbReference>
<dbReference type="Pfam" id="PF01061">
    <property type="entry name" value="ABC2_membrane"/>
    <property type="match status" value="1"/>
</dbReference>
<feature type="transmembrane region" description="Helical" evidence="6">
    <location>
        <begin position="223"/>
        <end position="242"/>
    </location>
</feature>
<feature type="domain" description="ABC-2 type transporter transmembrane" evidence="7">
    <location>
        <begin position="60"/>
        <end position="272"/>
    </location>
</feature>
<dbReference type="Gramene" id="Ma07_t06040.1">
    <property type="protein sequence ID" value="Ma07_p06040.1"/>
    <property type="gene ID" value="Ma07_g06040"/>
</dbReference>
<evidence type="ECO:0000313" key="8">
    <source>
        <dbReference type="EMBL" id="CAG1855759.1"/>
    </source>
</evidence>
<feature type="transmembrane region" description="Helical" evidence="6">
    <location>
        <begin position="254"/>
        <end position="273"/>
    </location>
</feature>
<keyword evidence="3 6" id="KW-0812">Transmembrane</keyword>
<dbReference type="GO" id="GO:0005886">
    <property type="term" value="C:plasma membrane"/>
    <property type="evidence" value="ECO:0007669"/>
    <property type="project" value="UniProtKB-ARBA"/>
</dbReference>
<name>A0A804JSP7_MUSAM</name>
<evidence type="ECO:0000313" key="10">
    <source>
        <dbReference type="Proteomes" id="UP000012960"/>
    </source>
</evidence>
<reference evidence="9" key="2">
    <citation type="submission" date="2021-05" db="UniProtKB">
        <authorList>
            <consortium name="EnsemblPlants"/>
        </authorList>
    </citation>
    <scope>IDENTIFICATION</scope>
    <source>
        <strain evidence="9">subsp. malaccensis</strain>
    </source>
</reference>
<proteinExistence type="predicted"/>
<evidence type="ECO:0000313" key="9">
    <source>
        <dbReference type="EnsemblPlants" id="Ma07_p06040.1"/>
    </source>
</evidence>